<feature type="compositionally biased region" description="Basic and acidic residues" evidence="1">
    <location>
        <begin position="1"/>
        <end position="17"/>
    </location>
</feature>
<proteinExistence type="predicted"/>
<dbReference type="SUPFAM" id="SSF52540">
    <property type="entry name" value="P-loop containing nucleoside triphosphate hydrolases"/>
    <property type="match status" value="1"/>
</dbReference>
<dbReference type="PANTHER" id="PTHR35205:SF1">
    <property type="entry name" value="ZU5 DOMAIN-CONTAINING PROTEIN"/>
    <property type="match status" value="1"/>
</dbReference>
<dbReference type="InterPro" id="IPR011990">
    <property type="entry name" value="TPR-like_helical_dom_sf"/>
</dbReference>
<dbReference type="AlphaFoldDB" id="A0AAE0TVD2"/>
<dbReference type="EMBL" id="JAULSW010000005">
    <property type="protein sequence ID" value="KAK3381006.1"/>
    <property type="molecule type" value="Genomic_DNA"/>
</dbReference>
<comment type="caution">
    <text evidence="4">The sequence shown here is derived from an EMBL/GenBank/DDBJ whole genome shotgun (WGS) entry which is preliminary data.</text>
</comment>
<dbReference type="Pfam" id="PF00931">
    <property type="entry name" value="NB-ARC"/>
    <property type="match status" value="1"/>
</dbReference>
<dbReference type="GO" id="GO:0043531">
    <property type="term" value="F:ADP binding"/>
    <property type="evidence" value="ECO:0007669"/>
    <property type="project" value="InterPro"/>
</dbReference>
<dbReference type="SUPFAM" id="SSF48452">
    <property type="entry name" value="TPR-like"/>
    <property type="match status" value="1"/>
</dbReference>
<sequence length="820" mass="93077">MVSHPVDRRSSPKKERQSPTSPIWQATIDKYYSELARSCNIQSSDELVAAINEIISQIEVLHPESVRPNTWTELLPILLGINDLVTIVIWRMGMNFKVAAVLWASFPRALPRMHIYERELRMTEALEKAMFDMYNELISPNSSRNWHTWSQFSRDFAKVIIIVQRYSRRVDKAADIIRHVQGFKHTQLRLQVVKLPYFMIPFGFKLVFVGPIGIHGLGGVGKSKLAIHYANTSMHQYKIIAWIPAKSHIEIVQAMSGLVNKLGLVEESEDDCQNVQRVRDWLNSAKNPFLLIFDDVDNIELLDQIWPSSNKGSIIITTRSPSQAFQRATITLGVESFSAETRTDISDFIRHRGYSYSEFLNVYDKSAERVFAKFERPVEYDHTPLTTFEIFLQMLSEKATSLAKLLACCHPDLIPERLLTETKAEMDGTDFLSDDFDFGDVVAELTQTSMVNRLSSSKALSMHRVVQFAVFYFDLAVKILYFDFPIPWKVRGSHQNHGWESWETCCAILPRVSWLMVLSEKHKVKSGNTTVWAKLKLPSQARSFFEFGLRIDDGHSGCIAAQAHRLLGHVHLDLTQPQAGFAAYLERAMAIHNAHDPSKMSRTLTIRAMTCLRAGEAEQALDAIRACWGLQKMTKEQNEASRYPDRSGDIMLLVYIYWLQGKKVETRKLASRTITMRRGVYGVKGGPRLADSLFTVALMLHEEGKSTRAARLLREVVEISGDAPGMRTHLARALWFLAGIEDDITKASKESRESSGTTQNSTEEKLTGPEDMRERAKAVRKSIEDREWADEDSDEGAWGLLSRSQPAKNSTRKRGLTGGT</sequence>
<feature type="region of interest" description="Disordered" evidence="1">
    <location>
        <begin position="747"/>
        <end position="820"/>
    </location>
</feature>
<feature type="compositionally biased region" description="Basic and acidic residues" evidence="1">
    <location>
        <begin position="762"/>
        <end position="786"/>
    </location>
</feature>
<feature type="compositionally biased region" description="Basic residues" evidence="1">
    <location>
        <begin position="810"/>
        <end position="820"/>
    </location>
</feature>
<reference evidence="4" key="2">
    <citation type="submission" date="2023-06" db="EMBL/GenBank/DDBJ databases">
        <authorList>
            <consortium name="Lawrence Berkeley National Laboratory"/>
            <person name="Haridas S."/>
            <person name="Hensen N."/>
            <person name="Bonometti L."/>
            <person name="Westerberg I."/>
            <person name="Brannstrom I.O."/>
            <person name="Guillou S."/>
            <person name="Cros-Aarteil S."/>
            <person name="Calhoun S."/>
            <person name="Kuo A."/>
            <person name="Mondo S."/>
            <person name="Pangilinan J."/>
            <person name="Riley R."/>
            <person name="LaButti K."/>
            <person name="Andreopoulos B."/>
            <person name="Lipzen A."/>
            <person name="Chen C."/>
            <person name="Yanf M."/>
            <person name="Daum C."/>
            <person name="Ng V."/>
            <person name="Clum A."/>
            <person name="Steindorff A."/>
            <person name="Ohm R."/>
            <person name="Martin F."/>
            <person name="Silar P."/>
            <person name="Natvig D."/>
            <person name="Lalanne C."/>
            <person name="Gautier V."/>
            <person name="Ament-velasquez S.L."/>
            <person name="Kruys A."/>
            <person name="Hutchinson M.I."/>
            <person name="Powell A.J."/>
            <person name="Barry K."/>
            <person name="Miller A.N."/>
            <person name="Grigoriev I.V."/>
            <person name="Debuchy R."/>
            <person name="Gladieux P."/>
            <person name="Thoren M.H."/>
            <person name="Johannesson H."/>
        </authorList>
    </citation>
    <scope>NUCLEOTIDE SEQUENCE</scope>
    <source>
        <strain evidence="4">CBS 232.78</strain>
    </source>
</reference>
<dbReference type="InterPro" id="IPR056681">
    <property type="entry name" value="DUF7779"/>
</dbReference>
<evidence type="ECO:0000313" key="5">
    <source>
        <dbReference type="Proteomes" id="UP001285441"/>
    </source>
</evidence>
<dbReference type="InterPro" id="IPR027417">
    <property type="entry name" value="P-loop_NTPase"/>
</dbReference>
<evidence type="ECO:0000259" key="2">
    <source>
        <dbReference type="Pfam" id="PF00931"/>
    </source>
</evidence>
<evidence type="ECO:0000256" key="1">
    <source>
        <dbReference type="SAM" id="MobiDB-lite"/>
    </source>
</evidence>
<evidence type="ECO:0000259" key="3">
    <source>
        <dbReference type="Pfam" id="PF25000"/>
    </source>
</evidence>
<feature type="domain" description="NB-ARC" evidence="2">
    <location>
        <begin position="212"/>
        <end position="322"/>
    </location>
</feature>
<dbReference type="InterPro" id="IPR002182">
    <property type="entry name" value="NB-ARC"/>
</dbReference>
<accession>A0AAE0TVD2</accession>
<dbReference type="Gene3D" id="3.40.50.300">
    <property type="entry name" value="P-loop containing nucleotide triphosphate hydrolases"/>
    <property type="match status" value="1"/>
</dbReference>
<feature type="region of interest" description="Disordered" evidence="1">
    <location>
        <begin position="1"/>
        <end position="20"/>
    </location>
</feature>
<gene>
    <name evidence="4" type="ORF">B0H63DRAFT_545264</name>
</gene>
<dbReference type="Proteomes" id="UP001285441">
    <property type="component" value="Unassembled WGS sequence"/>
</dbReference>
<dbReference type="PANTHER" id="PTHR35205">
    <property type="entry name" value="NB-ARC AND TPR DOMAIN PROTEIN"/>
    <property type="match status" value="1"/>
</dbReference>
<dbReference type="Pfam" id="PF25000">
    <property type="entry name" value="DUF7779"/>
    <property type="match status" value="1"/>
</dbReference>
<protein>
    <submittedName>
        <fullName evidence="4">Tpr repeat-containing protein</fullName>
    </submittedName>
</protein>
<keyword evidence="5" id="KW-1185">Reference proteome</keyword>
<reference evidence="4" key="1">
    <citation type="journal article" date="2023" name="Mol. Phylogenet. Evol.">
        <title>Genome-scale phylogeny and comparative genomics of the fungal order Sordariales.</title>
        <authorList>
            <person name="Hensen N."/>
            <person name="Bonometti L."/>
            <person name="Westerberg I."/>
            <person name="Brannstrom I.O."/>
            <person name="Guillou S."/>
            <person name="Cros-Aarteil S."/>
            <person name="Calhoun S."/>
            <person name="Haridas S."/>
            <person name="Kuo A."/>
            <person name="Mondo S."/>
            <person name="Pangilinan J."/>
            <person name="Riley R."/>
            <person name="LaButti K."/>
            <person name="Andreopoulos B."/>
            <person name="Lipzen A."/>
            <person name="Chen C."/>
            <person name="Yan M."/>
            <person name="Daum C."/>
            <person name="Ng V."/>
            <person name="Clum A."/>
            <person name="Steindorff A."/>
            <person name="Ohm R.A."/>
            <person name="Martin F."/>
            <person name="Silar P."/>
            <person name="Natvig D.O."/>
            <person name="Lalanne C."/>
            <person name="Gautier V."/>
            <person name="Ament-Velasquez S.L."/>
            <person name="Kruys A."/>
            <person name="Hutchinson M.I."/>
            <person name="Powell A.J."/>
            <person name="Barry K."/>
            <person name="Miller A.N."/>
            <person name="Grigoriev I.V."/>
            <person name="Debuchy R."/>
            <person name="Gladieux P."/>
            <person name="Hiltunen Thoren M."/>
            <person name="Johannesson H."/>
        </authorList>
    </citation>
    <scope>NUCLEOTIDE SEQUENCE</scope>
    <source>
        <strain evidence="4">CBS 232.78</strain>
    </source>
</reference>
<dbReference type="Gene3D" id="1.25.40.10">
    <property type="entry name" value="Tetratricopeptide repeat domain"/>
    <property type="match status" value="1"/>
</dbReference>
<organism evidence="4 5">
    <name type="scientific">Podospora didyma</name>
    <dbReference type="NCBI Taxonomy" id="330526"/>
    <lineage>
        <taxon>Eukaryota</taxon>
        <taxon>Fungi</taxon>
        <taxon>Dikarya</taxon>
        <taxon>Ascomycota</taxon>
        <taxon>Pezizomycotina</taxon>
        <taxon>Sordariomycetes</taxon>
        <taxon>Sordariomycetidae</taxon>
        <taxon>Sordariales</taxon>
        <taxon>Podosporaceae</taxon>
        <taxon>Podospora</taxon>
    </lineage>
</organism>
<feature type="domain" description="DUF7779" evidence="3">
    <location>
        <begin position="392"/>
        <end position="470"/>
    </location>
</feature>
<evidence type="ECO:0000313" key="4">
    <source>
        <dbReference type="EMBL" id="KAK3381006.1"/>
    </source>
</evidence>
<name>A0AAE0TVD2_9PEZI</name>